<evidence type="ECO:0000256" key="3">
    <source>
        <dbReference type="RuleBase" id="RU003560"/>
    </source>
</evidence>
<accession>A0ABV8YG40</accession>
<keyword evidence="4" id="KW-0032">Aminotransferase</keyword>
<gene>
    <name evidence="4" type="ORF">ACFPH6_06675</name>
</gene>
<dbReference type="PROSITE" id="PS00600">
    <property type="entry name" value="AA_TRANSFER_CLASS_3"/>
    <property type="match status" value="1"/>
</dbReference>
<dbReference type="Gene3D" id="3.90.1150.10">
    <property type="entry name" value="Aspartate Aminotransferase, domain 1"/>
    <property type="match status" value="1"/>
</dbReference>
<dbReference type="Proteomes" id="UP001596012">
    <property type="component" value="Unassembled WGS sequence"/>
</dbReference>
<dbReference type="GO" id="GO:0008483">
    <property type="term" value="F:transaminase activity"/>
    <property type="evidence" value="ECO:0007669"/>
    <property type="project" value="UniProtKB-KW"/>
</dbReference>
<evidence type="ECO:0000256" key="2">
    <source>
        <dbReference type="ARBA" id="ARBA00022898"/>
    </source>
</evidence>
<organism evidence="4 5">
    <name type="scientific">Streptomyces xiangluensis</name>
    <dbReference type="NCBI Taxonomy" id="2665720"/>
    <lineage>
        <taxon>Bacteria</taxon>
        <taxon>Bacillati</taxon>
        <taxon>Actinomycetota</taxon>
        <taxon>Actinomycetes</taxon>
        <taxon>Kitasatosporales</taxon>
        <taxon>Streptomycetaceae</taxon>
        <taxon>Streptomyces</taxon>
    </lineage>
</organism>
<reference evidence="5" key="1">
    <citation type="journal article" date="2019" name="Int. J. Syst. Evol. Microbiol.">
        <title>The Global Catalogue of Microorganisms (GCM) 10K type strain sequencing project: providing services to taxonomists for standard genome sequencing and annotation.</title>
        <authorList>
            <consortium name="The Broad Institute Genomics Platform"/>
            <consortium name="The Broad Institute Genome Sequencing Center for Infectious Disease"/>
            <person name="Wu L."/>
            <person name="Ma J."/>
        </authorList>
    </citation>
    <scope>NUCLEOTIDE SEQUENCE [LARGE SCALE GENOMIC DNA]</scope>
    <source>
        <strain evidence="5">DT43</strain>
    </source>
</reference>
<protein>
    <submittedName>
        <fullName evidence="4">Aspartate aminotransferase family protein</fullName>
    </submittedName>
</protein>
<name>A0ABV8YG40_9ACTN</name>
<dbReference type="CDD" id="cd00610">
    <property type="entry name" value="OAT_like"/>
    <property type="match status" value="1"/>
</dbReference>
<dbReference type="InterPro" id="IPR015424">
    <property type="entry name" value="PyrdxlP-dep_Trfase"/>
</dbReference>
<dbReference type="EMBL" id="JBHSFG010000012">
    <property type="protein sequence ID" value="MFC4464254.1"/>
    <property type="molecule type" value="Genomic_DNA"/>
</dbReference>
<keyword evidence="2 3" id="KW-0663">Pyridoxal phosphate</keyword>
<dbReference type="Gene3D" id="3.40.640.10">
    <property type="entry name" value="Type I PLP-dependent aspartate aminotransferase-like (Major domain)"/>
    <property type="match status" value="1"/>
</dbReference>
<dbReference type="InterPro" id="IPR015421">
    <property type="entry name" value="PyrdxlP-dep_Trfase_major"/>
</dbReference>
<keyword evidence="4" id="KW-0808">Transferase</keyword>
<dbReference type="Pfam" id="PF00202">
    <property type="entry name" value="Aminotran_3"/>
    <property type="match status" value="1"/>
</dbReference>
<dbReference type="SUPFAM" id="SSF53383">
    <property type="entry name" value="PLP-dependent transferases"/>
    <property type="match status" value="1"/>
</dbReference>
<dbReference type="InterPro" id="IPR049704">
    <property type="entry name" value="Aminotrans_3_PPA_site"/>
</dbReference>
<dbReference type="PIRSF" id="PIRSF000521">
    <property type="entry name" value="Transaminase_4ab_Lys_Orn"/>
    <property type="match status" value="1"/>
</dbReference>
<dbReference type="InterPro" id="IPR015422">
    <property type="entry name" value="PyrdxlP-dep_Trfase_small"/>
</dbReference>
<evidence type="ECO:0000313" key="4">
    <source>
        <dbReference type="EMBL" id="MFC4464254.1"/>
    </source>
</evidence>
<proteinExistence type="inferred from homology"/>
<keyword evidence="5" id="KW-1185">Reference proteome</keyword>
<comment type="similarity">
    <text evidence="1 3">Belongs to the class-III pyridoxal-phosphate-dependent aminotransferase family.</text>
</comment>
<dbReference type="PANTHER" id="PTHR45688:SF13">
    <property type="entry name" value="ALANINE--GLYOXYLATE AMINOTRANSFERASE 2-LIKE"/>
    <property type="match status" value="1"/>
</dbReference>
<dbReference type="PANTHER" id="PTHR45688">
    <property type="match status" value="1"/>
</dbReference>
<comment type="caution">
    <text evidence="4">The sequence shown here is derived from an EMBL/GenBank/DDBJ whole genome shotgun (WGS) entry which is preliminary data.</text>
</comment>
<dbReference type="RefSeq" id="WP_386338698.1">
    <property type="nucleotide sequence ID" value="NZ_JBHSFG010000012.1"/>
</dbReference>
<evidence type="ECO:0000256" key="1">
    <source>
        <dbReference type="ARBA" id="ARBA00008954"/>
    </source>
</evidence>
<evidence type="ECO:0000313" key="5">
    <source>
        <dbReference type="Proteomes" id="UP001596012"/>
    </source>
</evidence>
<dbReference type="InterPro" id="IPR005814">
    <property type="entry name" value="Aminotrans_3"/>
</dbReference>
<sequence>MREVISFRLELKRSARLPLKQPRRDASHEGGNLLMTSTLSRALVNYPNRFDPAAVGELPERLQSTVKRRNNVLGPGYALNYREPVEFVSGRGAHLFDPDGNDYLDAYNNVPCVGHAHPHVVEAVSRQMAAVNTNTRYVQESLVDYAERLLATMPEALSKVSFACSGSEANDLAMRVARFHTGGEGIIVTRWAYHGLTREVASFSPTLGAGSPLGPNVRLIDAPDPRLVPPGSSLPDYMRSQVRGAINDLERHGYRLAALITDCAHSSDGIFTDPVGYLRDMVEEVHAAGGVYIADEVQSGFARLGESMWGFSRHGVLPDIVTMGKPMGNGMPMSGVVFRPEVCDEFGQNVRYFNTFAGSSIAVAAGTAVLDVFEAENVQQRVLDNGRALKAGLEEITRESPYVAEVRGSGLYVGVELVKDRESLEPDRARADHVINDMRERRILISGTGEAVNVLKIRPPLAFDSADVTRFLETFAEIAEMRL</sequence>